<dbReference type="InterPro" id="IPR035427">
    <property type="entry name" value="Tim10-like_dom_sf"/>
</dbReference>
<evidence type="ECO:0000256" key="1">
    <source>
        <dbReference type="RuleBase" id="RU367043"/>
    </source>
</evidence>
<comment type="similarity">
    <text evidence="1">Belongs to the small Tim family.</text>
</comment>
<evidence type="ECO:0000259" key="2">
    <source>
        <dbReference type="Pfam" id="PF02953"/>
    </source>
</evidence>
<keyword evidence="1" id="KW-0653">Protein transport</keyword>
<keyword evidence="1" id="KW-0143">Chaperone</keyword>
<comment type="domain">
    <text evidence="1">The twin CX3C motif contains 4 conserved Cys residues that form 2 disulfide bonds in the mitochondrial intermembrane space.</text>
</comment>
<comment type="function">
    <text evidence="1">Mitochondrial intermembrane chaperone that participates in the import and insertion of some multi-pass transmembrane proteins into the mitochondrial inner membrane. Also required for the transfer of beta-barrel precursors from the TOM complex to the sorting and assembly machinery (SAM complex) of the outer membrane. Acts as a chaperone-like protein that protects the hydrophobic precursors from aggregation and guide them through the mitochondrial intermembrane space.</text>
</comment>
<keyword evidence="1" id="KW-0811">Translocation</keyword>
<gene>
    <name evidence="3" type="primary">TIM8</name>
    <name evidence="3" type="ORF">TSPGSL018_18543</name>
</gene>
<proteinExistence type="inferred from homology"/>
<dbReference type="GO" id="GO:0005743">
    <property type="term" value="C:mitochondrial inner membrane"/>
    <property type="evidence" value="ECO:0007669"/>
    <property type="project" value="UniProtKB-SubCell"/>
</dbReference>
<comment type="subcellular location">
    <subcellularLocation>
        <location evidence="1">Mitochondrion inner membrane</location>
        <topology evidence="1">Peripheral membrane protein</topology>
        <orientation evidence="1">Intermembrane side</orientation>
    </subcellularLocation>
</comment>
<organism evidence="3">
    <name type="scientific">Tetraselmis sp. GSL018</name>
    <dbReference type="NCBI Taxonomy" id="582737"/>
    <lineage>
        <taxon>Eukaryota</taxon>
        <taxon>Viridiplantae</taxon>
        <taxon>Chlorophyta</taxon>
        <taxon>core chlorophytes</taxon>
        <taxon>Chlorodendrophyceae</taxon>
        <taxon>Chlorodendrales</taxon>
        <taxon>Chlorodendraceae</taxon>
        <taxon>Tetraselmis</taxon>
    </lineage>
</organism>
<protein>
    <recommendedName>
        <fullName evidence="1">Mitochondrial import inner membrane translocase subunit</fullName>
    </recommendedName>
</protein>
<reference evidence="3" key="1">
    <citation type="submission" date="2014-05" db="EMBL/GenBank/DDBJ databases">
        <title>The transcriptome of the halophilic microalga Tetraselmis sp. GSL018 isolated from the Great Salt Lake, Utah.</title>
        <authorList>
            <person name="Jinkerson R.E."/>
            <person name="D'Adamo S."/>
            <person name="Posewitz M.C."/>
        </authorList>
    </citation>
    <scope>NUCLEOTIDE SEQUENCE</scope>
    <source>
        <strain evidence="3">GSL018</strain>
    </source>
</reference>
<comment type="subunit">
    <text evidence="1">Heterohexamer.</text>
</comment>
<dbReference type="InterPro" id="IPR004217">
    <property type="entry name" value="Tim10-like"/>
</dbReference>
<dbReference type="AlphaFoldDB" id="A0A061S2G3"/>
<evidence type="ECO:0000313" key="3">
    <source>
        <dbReference type="EMBL" id="JAC77085.1"/>
    </source>
</evidence>
<dbReference type="SUPFAM" id="SSF144122">
    <property type="entry name" value="Tim10-like"/>
    <property type="match status" value="1"/>
</dbReference>
<feature type="domain" description="Tim10-like" evidence="2">
    <location>
        <begin position="14"/>
        <end position="76"/>
    </location>
</feature>
<dbReference type="EMBL" id="GBEZ01008456">
    <property type="protein sequence ID" value="JAC77085.1"/>
    <property type="molecule type" value="Transcribed_RNA"/>
</dbReference>
<keyword evidence="1" id="KW-0472">Membrane</keyword>
<keyword evidence="1" id="KW-0999">Mitochondrion inner membrane</keyword>
<keyword evidence="1" id="KW-0813">Transport</keyword>
<sequence length="85" mass="9471">MSEGSSQVSPEVQKFLQIEQEKAKLQEMVSKLANVAFDKCIGYPGRSMSNSEQNCVANTVARFFDSSEFVLQYFQSKARSSDGGY</sequence>
<dbReference type="GO" id="GO:0015031">
    <property type="term" value="P:protein transport"/>
    <property type="evidence" value="ECO:0007669"/>
    <property type="project" value="UniProtKB-KW"/>
</dbReference>
<dbReference type="Pfam" id="PF02953">
    <property type="entry name" value="zf-Tim10_DDP"/>
    <property type="match status" value="1"/>
</dbReference>
<keyword evidence="1" id="KW-1015">Disulfide bond</keyword>
<accession>A0A061S2G3</accession>
<keyword evidence="1" id="KW-0496">Mitochondrion</keyword>
<dbReference type="Gene3D" id="1.10.287.810">
    <property type="entry name" value="Mitochondrial import inner membrane translocase subunit tim13 like domains"/>
    <property type="match status" value="1"/>
</dbReference>
<name>A0A061S2G3_9CHLO</name>